<accession>A0A975RAI8</accession>
<dbReference type="RefSeq" id="WP_215584454.1">
    <property type="nucleotide sequence ID" value="NZ_CP073754.1"/>
</dbReference>
<evidence type="ECO:0000313" key="7">
    <source>
        <dbReference type="Proteomes" id="UP000676649"/>
    </source>
</evidence>
<dbReference type="Pfam" id="PF05694">
    <property type="entry name" value="SBP56"/>
    <property type="match status" value="1"/>
</dbReference>
<evidence type="ECO:0000256" key="1">
    <source>
        <dbReference type="ARBA" id="ARBA00005177"/>
    </source>
</evidence>
<sequence>MKIESNAAVRKTGLMVGAVLLLGYGQTSQAVKPPPPLPTEDTLLVWAGDKLHKAPDFLSVIDLNASSATYGKVLRTVPLPSAVLPTSANAPWANLTDKNGNLYGGAIGNEPHHVGLSADKKTFVGGGLLSVLNGQNQSFFFDVTNPRQPSFISAEGAQVDGSLTYASIADEYEPVSNGHFLATFMGSWDGNAPGRLIEYDTHHHVVGVWPDKLDANIPAGFNPHGISFDESRNLLVTSDFICPIHTILGHSHDGGNSDLFRGSVRYWNFDTRQIKQTIPVGDGKAGTIAVELIPRDSKERAFASGVIDGKLYLIDPNADSGKGSATPVFDFNTHPGFVEADGTPPWPHLIRINKIGTRLFITLNYQGQHGRVAQFNIENPTAPKLLGVVNLGVGSGPHFLELSNDEKRLVVSDYFLDENLGVDAAPIGIVGVEGDHKVHVLNVTPNNLQLDSKFKLDFSSDIVNIPGYGGAYPVNGRPHGFALINSKK</sequence>
<dbReference type="InterPro" id="IPR008826">
    <property type="entry name" value="Se-bd"/>
</dbReference>
<dbReference type="Proteomes" id="UP000676649">
    <property type="component" value="Chromosome"/>
</dbReference>
<dbReference type="AlphaFoldDB" id="A0A975RAI8"/>
<evidence type="ECO:0000256" key="2">
    <source>
        <dbReference type="ARBA" id="ARBA00005606"/>
    </source>
</evidence>
<comment type="pathway">
    <text evidence="1">Organosulfur degradation.</text>
</comment>
<dbReference type="PANTHER" id="PTHR23300">
    <property type="entry name" value="METHANETHIOL OXIDASE"/>
    <property type="match status" value="1"/>
</dbReference>
<keyword evidence="7" id="KW-1185">Reference proteome</keyword>
<dbReference type="KEGG" id="mpad:KEF85_07035"/>
<gene>
    <name evidence="6" type="ORF">KEF85_07035</name>
</gene>
<organism evidence="6 7">
    <name type="scientific">Methylomonas paludis</name>
    <dbReference type="NCBI Taxonomy" id="1173101"/>
    <lineage>
        <taxon>Bacteria</taxon>
        <taxon>Pseudomonadati</taxon>
        <taxon>Pseudomonadota</taxon>
        <taxon>Gammaproteobacteria</taxon>
        <taxon>Methylococcales</taxon>
        <taxon>Methylococcaceae</taxon>
        <taxon>Methylomonas</taxon>
    </lineage>
</organism>
<dbReference type="GO" id="GO:0008430">
    <property type="term" value="F:selenium binding"/>
    <property type="evidence" value="ECO:0007669"/>
    <property type="project" value="InterPro"/>
</dbReference>
<protein>
    <recommendedName>
        <fullName evidence="4">Methanethiol oxidase</fullName>
        <ecNumber evidence="3">1.8.3.4</ecNumber>
    </recommendedName>
</protein>
<reference evidence="6" key="1">
    <citation type="submission" date="2021-04" db="EMBL/GenBank/DDBJ databases">
        <title>Draft genome sequence data of methanotrophic Methylovulum sp. strain S1L and Methylomonas sp. strain S2AM isolated from boreal lake water columns.</title>
        <authorList>
            <person name="Rissanen A.J."/>
            <person name="Mangayil R."/>
            <person name="Svenning M.M."/>
            <person name="Khanongnuch R."/>
        </authorList>
    </citation>
    <scope>NUCLEOTIDE SEQUENCE</scope>
    <source>
        <strain evidence="6">S2AM</strain>
    </source>
</reference>
<comment type="catalytic activity">
    <reaction evidence="5">
        <text>methanethiol + O2 + H2O = hydrogen sulfide + formaldehyde + H2O2 + H(+)</text>
        <dbReference type="Rhea" id="RHEA:11812"/>
        <dbReference type="ChEBI" id="CHEBI:15377"/>
        <dbReference type="ChEBI" id="CHEBI:15378"/>
        <dbReference type="ChEBI" id="CHEBI:15379"/>
        <dbReference type="ChEBI" id="CHEBI:16007"/>
        <dbReference type="ChEBI" id="CHEBI:16240"/>
        <dbReference type="ChEBI" id="CHEBI:16842"/>
        <dbReference type="ChEBI" id="CHEBI:29919"/>
        <dbReference type="EC" id="1.8.3.4"/>
    </reaction>
</comment>
<dbReference type="GO" id="GO:0018549">
    <property type="term" value="F:methanethiol oxidase activity"/>
    <property type="evidence" value="ECO:0007669"/>
    <property type="project" value="UniProtKB-EC"/>
</dbReference>
<evidence type="ECO:0000256" key="4">
    <source>
        <dbReference type="ARBA" id="ARBA00015601"/>
    </source>
</evidence>
<dbReference type="SUPFAM" id="SSF75011">
    <property type="entry name" value="3-carboxy-cis,cis-mucoante lactonizing enzyme"/>
    <property type="match status" value="1"/>
</dbReference>
<dbReference type="EMBL" id="CP073754">
    <property type="protein sequence ID" value="QWF72197.1"/>
    <property type="molecule type" value="Genomic_DNA"/>
</dbReference>
<dbReference type="Gene3D" id="2.130.10.10">
    <property type="entry name" value="YVTN repeat-like/Quinoprotein amine dehydrogenase"/>
    <property type="match status" value="1"/>
</dbReference>
<dbReference type="InterPro" id="IPR015943">
    <property type="entry name" value="WD40/YVTN_repeat-like_dom_sf"/>
</dbReference>
<proteinExistence type="inferred from homology"/>
<dbReference type="PANTHER" id="PTHR23300:SF0">
    <property type="entry name" value="METHANETHIOL OXIDASE"/>
    <property type="match status" value="1"/>
</dbReference>
<dbReference type="EC" id="1.8.3.4" evidence="3"/>
<evidence type="ECO:0000313" key="6">
    <source>
        <dbReference type="EMBL" id="QWF72197.1"/>
    </source>
</evidence>
<name>A0A975RAI8_9GAMM</name>
<comment type="similarity">
    <text evidence="2">Belongs to the selenium-binding protein family.</text>
</comment>
<evidence type="ECO:0000256" key="5">
    <source>
        <dbReference type="ARBA" id="ARBA00047539"/>
    </source>
</evidence>
<evidence type="ECO:0000256" key="3">
    <source>
        <dbReference type="ARBA" id="ARBA00012510"/>
    </source>
</evidence>